<feature type="non-terminal residue" evidence="1">
    <location>
        <position position="161"/>
    </location>
</feature>
<keyword evidence="2" id="KW-1185">Reference proteome</keyword>
<gene>
    <name evidence="1" type="ORF">RPERSI_LOCUS35577</name>
</gene>
<feature type="non-terminal residue" evidence="1">
    <location>
        <position position="1"/>
    </location>
</feature>
<reference evidence="1" key="1">
    <citation type="submission" date="2021-06" db="EMBL/GenBank/DDBJ databases">
        <authorList>
            <person name="Kallberg Y."/>
            <person name="Tangrot J."/>
            <person name="Rosling A."/>
        </authorList>
    </citation>
    <scope>NUCLEOTIDE SEQUENCE</scope>
    <source>
        <strain evidence="1">MA461A</strain>
    </source>
</reference>
<name>A0ACA9SW26_9GLOM</name>
<sequence length="161" mass="18577">SLKVVDLAKQVFGANHARSRLANEINEWYPISEKVNENIRQVCVEHGHGRCWNAPDYHGNDVVYIDMKEYYLASIRGQGEYTPWFHRFGHPTHYLVRVAVNGKLPKNDITGFAQIRSFKFASNIYSTIPIWYGKHFACRSGEGCGKEKGWAPIVFLRYLLE</sequence>
<comment type="caution">
    <text evidence="1">The sequence shown here is derived from an EMBL/GenBank/DDBJ whole genome shotgun (WGS) entry which is preliminary data.</text>
</comment>
<organism evidence="1 2">
    <name type="scientific">Racocetra persica</name>
    <dbReference type="NCBI Taxonomy" id="160502"/>
    <lineage>
        <taxon>Eukaryota</taxon>
        <taxon>Fungi</taxon>
        <taxon>Fungi incertae sedis</taxon>
        <taxon>Mucoromycota</taxon>
        <taxon>Glomeromycotina</taxon>
        <taxon>Glomeromycetes</taxon>
        <taxon>Diversisporales</taxon>
        <taxon>Gigasporaceae</taxon>
        <taxon>Racocetra</taxon>
    </lineage>
</organism>
<dbReference type="Proteomes" id="UP000789920">
    <property type="component" value="Unassembled WGS sequence"/>
</dbReference>
<evidence type="ECO:0000313" key="1">
    <source>
        <dbReference type="EMBL" id="CAG8849410.1"/>
    </source>
</evidence>
<accession>A0ACA9SW26</accession>
<dbReference type="EMBL" id="CAJVQC010165366">
    <property type="protein sequence ID" value="CAG8849410.1"/>
    <property type="molecule type" value="Genomic_DNA"/>
</dbReference>
<proteinExistence type="predicted"/>
<evidence type="ECO:0000313" key="2">
    <source>
        <dbReference type="Proteomes" id="UP000789920"/>
    </source>
</evidence>
<protein>
    <submittedName>
        <fullName evidence="1">25540_t:CDS:1</fullName>
    </submittedName>
</protein>